<feature type="compositionally biased region" description="Low complexity" evidence="1">
    <location>
        <begin position="40"/>
        <end position="53"/>
    </location>
</feature>
<evidence type="ECO:0000313" key="3">
    <source>
        <dbReference type="Proteomes" id="UP001189429"/>
    </source>
</evidence>
<feature type="non-terminal residue" evidence="2">
    <location>
        <position position="1"/>
    </location>
</feature>
<evidence type="ECO:0000256" key="1">
    <source>
        <dbReference type="SAM" id="MobiDB-lite"/>
    </source>
</evidence>
<gene>
    <name evidence="2" type="ORF">PCOR1329_LOCUS18319</name>
</gene>
<protein>
    <submittedName>
        <fullName evidence="2">Uncharacterized protein</fullName>
    </submittedName>
</protein>
<organism evidence="2 3">
    <name type="scientific">Prorocentrum cordatum</name>
    <dbReference type="NCBI Taxonomy" id="2364126"/>
    <lineage>
        <taxon>Eukaryota</taxon>
        <taxon>Sar</taxon>
        <taxon>Alveolata</taxon>
        <taxon>Dinophyceae</taxon>
        <taxon>Prorocentrales</taxon>
        <taxon>Prorocentraceae</taxon>
        <taxon>Prorocentrum</taxon>
    </lineage>
</organism>
<dbReference type="Proteomes" id="UP001189429">
    <property type="component" value="Unassembled WGS sequence"/>
</dbReference>
<evidence type="ECO:0000313" key="2">
    <source>
        <dbReference type="EMBL" id="CAK0814815.1"/>
    </source>
</evidence>
<sequence length="102" mass="10383">LSRGQAHCNIAKLPRRASSAPGIAVAPDADPLPSERQSWRAAAAAQVAGNARARPGRTRGVRSGGERGDDQEEEAEGGKEDGTRNAPPAAALFSRGGAGRAS</sequence>
<keyword evidence="3" id="KW-1185">Reference proteome</keyword>
<accession>A0ABN9R8N2</accession>
<feature type="region of interest" description="Disordered" evidence="1">
    <location>
        <begin position="1"/>
        <end position="102"/>
    </location>
</feature>
<dbReference type="EMBL" id="CAUYUJ010005752">
    <property type="protein sequence ID" value="CAK0814815.1"/>
    <property type="molecule type" value="Genomic_DNA"/>
</dbReference>
<comment type="caution">
    <text evidence="2">The sequence shown here is derived from an EMBL/GenBank/DDBJ whole genome shotgun (WGS) entry which is preliminary data.</text>
</comment>
<proteinExistence type="predicted"/>
<reference evidence="2" key="1">
    <citation type="submission" date="2023-10" db="EMBL/GenBank/DDBJ databases">
        <authorList>
            <person name="Chen Y."/>
            <person name="Shah S."/>
            <person name="Dougan E. K."/>
            <person name="Thang M."/>
            <person name="Chan C."/>
        </authorList>
    </citation>
    <scope>NUCLEOTIDE SEQUENCE [LARGE SCALE GENOMIC DNA]</scope>
</reference>
<name>A0ABN9R8N2_9DINO</name>